<feature type="transmembrane region" description="Helical" evidence="1">
    <location>
        <begin position="7"/>
        <end position="24"/>
    </location>
</feature>
<dbReference type="GO" id="GO:0003824">
    <property type="term" value="F:catalytic activity"/>
    <property type="evidence" value="ECO:0007669"/>
    <property type="project" value="InterPro"/>
</dbReference>
<dbReference type="EMBL" id="LAZR01004897">
    <property type="protein sequence ID" value="KKN04621.1"/>
    <property type="molecule type" value="Genomic_DNA"/>
</dbReference>
<accession>A0A0F9PU60</accession>
<feature type="domain" description="Phosphoadenosine phosphosulphate reductase" evidence="2">
    <location>
        <begin position="8"/>
        <end position="170"/>
    </location>
</feature>
<protein>
    <recommendedName>
        <fullName evidence="2">Phosphoadenosine phosphosulphate reductase domain-containing protein</fullName>
    </recommendedName>
</protein>
<gene>
    <name evidence="3" type="ORF">LCGC14_1095660</name>
</gene>
<dbReference type="AlphaFoldDB" id="A0A0F9PU60"/>
<organism evidence="3">
    <name type="scientific">marine sediment metagenome</name>
    <dbReference type="NCBI Taxonomy" id="412755"/>
    <lineage>
        <taxon>unclassified sequences</taxon>
        <taxon>metagenomes</taxon>
        <taxon>ecological metagenomes</taxon>
    </lineage>
</organism>
<name>A0A0F9PU60_9ZZZZ</name>
<sequence length="266" mass="31290">MKKKIIIAWWSGGITSAVACYWALQTFKNVEVIMLDTKENEDEDTYRFLSDCEKLYDQKIKILSNDKYDTIWDVWEKYQSLRTANGAICSTELKREVREEYQDLSIHWGQVFGFEYEKSQIKRHLNMRRNYPEINAISPLIDLKWNKEESKIFFRDKGIEIPRAYDWGYQNNNCLKTGCVRGGIGYWKKRKRHVPDSFNKMADFEHYLTDKKGEPVTICKDQSVSPAQLVFLKPHPDYPDVKDLSMMKGVAPKPLMECFGFCSTKD</sequence>
<reference evidence="3" key="1">
    <citation type="journal article" date="2015" name="Nature">
        <title>Complex archaea that bridge the gap between prokaryotes and eukaryotes.</title>
        <authorList>
            <person name="Spang A."/>
            <person name="Saw J.H."/>
            <person name="Jorgensen S.L."/>
            <person name="Zaremba-Niedzwiedzka K."/>
            <person name="Martijn J."/>
            <person name="Lind A.E."/>
            <person name="van Eijk R."/>
            <person name="Schleper C."/>
            <person name="Guy L."/>
            <person name="Ettema T.J."/>
        </authorList>
    </citation>
    <scope>NUCLEOTIDE SEQUENCE</scope>
</reference>
<dbReference type="InterPro" id="IPR002500">
    <property type="entry name" value="PAPS_reduct_dom"/>
</dbReference>
<keyword evidence="1" id="KW-1133">Transmembrane helix</keyword>
<keyword evidence="1" id="KW-0812">Transmembrane</keyword>
<keyword evidence="1" id="KW-0472">Membrane</keyword>
<dbReference type="PROSITE" id="PS51257">
    <property type="entry name" value="PROKAR_LIPOPROTEIN"/>
    <property type="match status" value="1"/>
</dbReference>
<dbReference type="Gene3D" id="3.40.50.620">
    <property type="entry name" value="HUPs"/>
    <property type="match status" value="1"/>
</dbReference>
<proteinExistence type="predicted"/>
<evidence type="ECO:0000256" key="1">
    <source>
        <dbReference type="SAM" id="Phobius"/>
    </source>
</evidence>
<evidence type="ECO:0000313" key="3">
    <source>
        <dbReference type="EMBL" id="KKN04621.1"/>
    </source>
</evidence>
<dbReference type="Pfam" id="PF01507">
    <property type="entry name" value="PAPS_reduct"/>
    <property type="match status" value="1"/>
</dbReference>
<dbReference type="SUPFAM" id="SSF52402">
    <property type="entry name" value="Adenine nucleotide alpha hydrolases-like"/>
    <property type="match status" value="1"/>
</dbReference>
<evidence type="ECO:0000259" key="2">
    <source>
        <dbReference type="Pfam" id="PF01507"/>
    </source>
</evidence>
<comment type="caution">
    <text evidence="3">The sequence shown here is derived from an EMBL/GenBank/DDBJ whole genome shotgun (WGS) entry which is preliminary data.</text>
</comment>
<dbReference type="InterPro" id="IPR014729">
    <property type="entry name" value="Rossmann-like_a/b/a_fold"/>
</dbReference>